<sequence length="105" mass="11702">MTEAHRYVRSVAPTLILVPDALINTWITEVEKHFGDSLTLIIFFDSNTGDRRRKLVELQKPLDKLDLTVRPPTTTETVLSPGGLARQQTALVGFRDPSFPLETAG</sequence>
<dbReference type="InterPro" id="IPR038718">
    <property type="entry name" value="SNF2-like_sf"/>
</dbReference>
<proteinExistence type="predicted"/>
<dbReference type="AlphaFoldDB" id="A0A1F5LIS9"/>
<dbReference type="GeneID" id="34576103"/>
<dbReference type="Proteomes" id="UP000177622">
    <property type="component" value="Unassembled WGS sequence"/>
</dbReference>
<dbReference type="STRING" id="1835702.A0A1F5LIS9"/>
<evidence type="ECO:0000313" key="2">
    <source>
        <dbReference type="Proteomes" id="UP000177622"/>
    </source>
</evidence>
<comment type="caution">
    <text evidence="1">The sequence shown here is derived from an EMBL/GenBank/DDBJ whole genome shotgun (WGS) entry which is preliminary data.</text>
</comment>
<gene>
    <name evidence="1" type="ORF">PENARI_c008G02999</name>
</gene>
<name>A0A1F5LIS9_PENAI</name>
<evidence type="ECO:0000313" key="1">
    <source>
        <dbReference type="EMBL" id="OGE53118.1"/>
    </source>
</evidence>
<keyword evidence="2" id="KW-1185">Reference proteome</keyword>
<accession>A0A1F5LIS9</accession>
<dbReference type="Gene3D" id="3.40.50.10810">
    <property type="entry name" value="Tandem AAA-ATPase domain"/>
    <property type="match status" value="1"/>
</dbReference>
<organism evidence="1 2">
    <name type="scientific">Penicillium arizonense</name>
    <dbReference type="NCBI Taxonomy" id="1835702"/>
    <lineage>
        <taxon>Eukaryota</taxon>
        <taxon>Fungi</taxon>
        <taxon>Dikarya</taxon>
        <taxon>Ascomycota</taxon>
        <taxon>Pezizomycotina</taxon>
        <taxon>Eurotiomycetes</taxon>
        <taxon>Eurotiomycetidae</taxon>
        <taxon>Eurotiales</taxon>
        <taxon>Aspergillaceae</taxon>
        <taxon>Penicillium</taxon>
    </lineage>
</organism>
<dbReference type="OrthoDB" id="4368268at2759"/>
<protein>
    <submittedName>
        <fullName evidence="1">Uncharacterized protein</fullName>
    </submittedName>
</protein>
<dbReference type="RefSeq" id="XP_022488557.1">
    <property type="nucleotide sequence ID" value="XM_022631369.1"/>
</dbReference>
<dbReference type="EMBL" id="LXJU01000008">
    <property type="protein sequence ID" value="OGE53118.1"/>
    <property type="molecule type" value="Genomic_DNA"/>
</dbReference>
<reference evidence="1 2" key="1">
    <citation type="journal article" date="2016" name="Sci. Rep.">
        <title>Penicillium arizonense, a new, genome sequenced fungal species, reveals a high chemical diversity in secreted metabolites.</title>
        <authorList>
            <person name="Grijseels S."/>
            <person name="Nielsen J.C."/>
            <person name="Randelovic M."/>
            <person name="Nielsen J."/>
            <person name="Nielsen K.F."/>
            <person name="Workman M."/>
            <person name="Frisvad J.C."/>
        </authorList>
    </citation>
    <scope>NUCLEOTIDE SEQUENCE [LARGE SCALE GENOMIC DNA]</scope>
    <source>
        <strain evidence="1 2">CBS 141311</strain>
    </source>
</reference>